<dbReference type="EMBL" id="JACVDA010000007">
    <property type="protein sequence ID" value="MBK1468333.1"/>
    <property type="molecule type" value="Genomic_DNA"/>
</dbReference>
<comment type="similarity">
    <text evidence="2">Belongs to the CRISPR-associated protein Cas9 family. Subtype II-A subfamily.</text>
</comment>
<accession>A0ABS1C8Q5</accession>
<dbReference type="Gene3D" id="3.30.420.10">
    <property type="entry name" value="Ribonuclease H-like superfamily/Ribonuclease H"/>
    <property type="match status" value="1"/>
</dbReference>
<evidence type="ECO:0000256" key="9">
    <source>
        <dbReference type="ARBA" id="ARBA00023118"/>
    </source>
</evidence>
<reference evidence="16 17" key="1">
    <citation type="submission" date="2020-09" db="EMBL/GenBank/DDBJ databases">
        <title>Parvimonas S3374 sp. nov.</title>
        <authorList>
            <person name="Buhl M."/>
        </authorList>
    </citation>
    <scope>NUCLEOTIDE SEQUENCE [LARGE SCALE GENOMIC DNA]</scope>
    <source>
        <strain evidence="16 17">S3374</strain>
    </source>
</reference>
<evidence type="ECO:0000256" key="7">
    <source>
        <dbReference type="ARBA" id="ARBA00022842"/>
    </source>
</evidence>
<comment type="domain">
    <text evidence="13">Has 2 endonuclease domains. The discontinuous RuvC-like domain cleaves the target DNA noncomplementary to crRNA while the HNH nuclease domain cleaves the target DNA complementary to crRNA.</text>
</comment>
<evidence type="ECO:0000256" key="12">
    <source>
        <dbReference type="ARBA" id="ARBA00046380"/>
    </source>
</evidence>
<keyword evidence="6 13" id="KW-0378">Hydrolase</keyword>
<dbReference type="InterPro" id="IPR032240">
    <property type="entry name" value="Cas9_REC"/>
</dbReference>
<keyword evidence="14" id="KW-0175">Coiled coil</keyword>
<comment type="function">
    <text evidence="13">CRISPR (clustered regularly interspaced short palindromic repeat) is an adaptive immune system that provides protection against mobile genetic elements (viruses, transposable elements and conjugative plasmids). CRISPR clusters contain spacers, sequences complementary to antecedent mobile elements, and target invading nucleic acids. CRISPR clusters are transcribed and processed into CRISPR RNA (crRNA). In type II CRISPR systems correct processing of pre-crRNA requires a trans-encoded small RNA (tracrRNA), endogenous ribonuclease 3 (rnc) and this protein. The tracrRNA serves as a guide for ribonuclease 3-aided processing of pre-crRNA. Subsequently Cas9/crRNA/tracrRNA endonucleolytically cleaves linear or circular dsDNA target complementary to the spacer; Cas9 is inactive in the absence of the 2 guide RNAs (gRNA). Cas9 recognizes the protospacer adjacent motif (PAM) in the CRISPR repeat sequences to help distinguish self versus nonself, as targets within the bacterial CRISPR locus do not have PAMs. PAM recognition is also required for catalytic activity.</text>
</comment>
<keyword evidence="8 13" id="KW-0694">RNA-binding</keyword>
<comment type="similarity">
    <text evidence="13">Belongs to the CRISPR-associated Cas9 family.</text>
</comment>
<dbReference type="Pfam" id="PF13395">
    <property type="entry name" value="HNH_4"/>
    <property type="match status" value="1"/>
</dbReference>
<dbReference type="GO" id="GO:0004519">
    <property type="term" value="F:endonuclease activity"/>
    <property type="evidence" value="ECO:0007669"/>
    <property type="project" value="UniProtKB-KW"/>
</dbReference>
<gene>
    <name evidence="13 16" type="primary">cas9</name>
    <name evidence="16" type="ORF">IBJ83_03270</name>
</gene>
<evidence type="ECO:0000256" key="4">
    <source>
        <dbReference type="ARBA" id="ARBA00022723"/>
    </source>
</evidence>
<dbReference type="PROSITE" id="PS51749">
    <property type="entry name" value="HNH_CAS9"/>
    <property type="match status" value="1"/>
</dbReference>
<dbReference type="InterPro" id="IPR055228">
    <property type="entry name" value="Cas9_RuvC"/>
</dbReference>
<keyword evidence="3 13" id="KW-0540">Nuclease</keyword>
<dbReference type="InterPro" id="IPR003615">
    <property type="entry name" value="HNH_nuc"/>
</dbReference>
<dbReference type="Proteomes" id="UP000823123">
    <property type="component" value="Unassembled WGS sequence"/>
</dbReference>
<name>A0ABS1C8Q5_9FIRM</name>
<evidence type="ECO:0000256" key="13">
    <source>
        <dbReference type="HAMAP-Rule" id="MF_01480"/>
    </source>
</evidence>
<dbReference type="InterPro" id="IPR028629">
    <property type="entry name" value="Cas9"/>
</dbReference>
<evidence type="ECO:0000256" key="11">
    <source>
        <dbReference type="ARBA" id="ARBA00023211"/>
    </source>
</evidence>
<evidence type="ECO:0000256" key="6">
    <source>
        <dbReference type="ARBA" id="ARBA00022801"/>
    </source>
</evidence>
<dbReference type="Pfam" id="PF22702">
    <property type="entry name" value="Cas9_RuvC"/>
    <property type="match status" value="1"/>
</dbReference>
<dbReference type="Pfam" id="PF16592">
    <property type="entry name" value="Cas9_REC"/>
    <property type="match status" value="1"/>
</dbReference>
<evidence type="ECO:0000313" key="17">
    <source>
        <dbReference type="Proteomes" id="UP000823123"/>
    </source>
</evidence>
<evidence type="ECO:0000256" key="2">
    <source>
        <dbReference type="ARBA" id="ARBA00005244"/>
    </source>
</evidence>
<feature type="active site" description="Proton acceptor for HNH nuclease domain" evidence="13">
    <location>
        <position position="864"/>
    </location>
</feature>
<evidence type="ECO:0000313" key="16">
    <source>
        <dbReference type="EMBL" id="MBK1468333.1"/>
    </source>
</evidence>
<keyword evidence="11" id="KW-0464">Manganese</keyword>
<dbReference type="InterPro" id="IPR032239">
    <property type="entry name" value="Cas9-BH"/>
</dbReference>
<evidence type="ECO:0000256" key="1">
    <source>
        <dbReference type="ARBA" id="ARBA00001946"/>
    </source>
</evidence>
<dbReference type="RefSeq" id="WP_201275278.1">
    <property type="nucleotide sequence ID" value="NZ_JACVDA010000007.1"/>
</dbReference>
<dbReference type="Pfam" id="PF16593">
    <property type="entry name" value="Cas9-BH"/>
    <property type="match status" value="1"/>
</dbReference>
<evidence type="ECO:0000256" key="3">
    <source>
        <dbReference type="ARBA" id="ARBA00022722"/>
    </source>
</evidence>
<dbReference type="Gene3D" id="1.10.30.50">
    <property type="match status" value="1"/>
</dbReference>
<keyword evidence="10 13" id="KW-0238">DNA-binding</keyword>
<keyword evidence="9 13" id="KW-0051">Antiviral defense</keyword>
<comment type="caution">
    <text evidence="16">The sequence shown here is derived from an EMBL/GenBank/DDBJ whole genome shotgun (WGS) entry which is preliminary data.</text>
</comment>
<feature type="domain" description="HNH Cas9-type" evidence="15">
    <location>
        <begin position="787"/>
        <end position="944"/>
    </location>
</feature>
<evidence type="ECO:0000256" key="8">
    <source>
        <dbReference type="ARBA" id="ARBA00022884"/>
    </source>
</evidence>
<dbReference type="NCBIfam" id="TIGR01865">
    <property type="entry name" value="cas_Csn1"/>
    <property type="match status" value="1"/>
</dbReference>
<dbReference type="InterPro" id="IPR036397">
    <property type="entry name" value="RNaseH_sf"/>
</dbReference>
<protein>
    <recommendedName>
        <fullName evidence="13">CRISPR-associated endonuclease Cas9</fullName>
        <ecNumber evidence="13">3.1.-.-</ecNumber>
    </recommendedName>
</protein>
<keyword evidence="4" id="KW-0479">Metal-binding</keyword>
<evidence type="ECO:0000259" key="15">
    <source>
        <dbReference type="PROSITE" id="PS51749"/>
    </source>
</evidence>
<dbReference type="HAMAP" id="MF_01480">
    <property type="entry name" value="Cas9"/>
    <property type="match status" value="1"/>
</dbReference>
<proteinExistence type="inferred from homology"/>
<dbReference type="Pfam" id="PF16595">
    <property type="entry name" value="Cas9_PI"/>
    <property type="match status" value="1"/>
</dbReference>
<comment type="cofactor">
    <cofactor evidence="1">
        <name>Mg(2+)</name>
        <dbReference type="ChEBI" id="CHEBI:18420"/>
    </cofactor>
</comment>
<evidence type="ECO:0000256" key="5">
    <source>
        <dbReference type="ARBA" id="ARBA00022759"/>
    </source>
</evidence>
<comment type="caution">
    <text evidence="13">Lacks conserved residue(s) required for the propagation of feature annotation.</text>
</comment>
<dbReference type="EC" id="3.1.-.-" evidence="13"/>
<evidence type="ECO:0000256" key="10">
    <source>
        <dbReference type="ARBA" id="ARBA00023125"/>
    </source>
</evidence>
<sequence>MKGNIEKKKQEFNDYYLGFDIGTNSVGWAVSDLSYNLLRFNKKDMWGARLFDEAKTAKERRVKRNSRRRLERRSKRLKYLEEIFETEICKIDKNFFRRLEESTLHNEDKTFDFRFPIFNDENYTDKEYYKDFPTVYHLRNELIKNENKKFDIRLIYLAIHNILKYRGHFIFEGQDFDSVTDFKEVFSELSAYLSENLEENLDINLCDNIKDIICSKENKTSKGKSFVSLIDSKVIQSVLRCCIGYRVKFKDIFIDYEEKEKNEGINLSEIEYDEKRDEIALSLGENILLIDICKKVYDFMILNNILKGNKYISESKVNLYDEHKCDLCNLKYIFKKYLPKKDYFEFFRNENKEKNYVSYISSSLNNGKKKNTCTQEDLNKEIKEYIAKIKEYDENDAVLEKINLKLNENKLLPKLKTNDNGVIPYQIHKIELEKILQNQSKYYDFLLEKIDGITNIERIEKLFTFRIPYYIGTLKGKFSWAKLKENKKITPWNFEKIVDMEESAKAFIERMSNRCSYLKTENVLPKNSLLYSEYELLNELNKVKIKNEFINVVLKNEIIDELFKTTSKVTKKKFVDYLKTKQIFVEKEDISGLDNEFKSKLDSYIKFKKIIGDKIDTLRGYNFVEKCIEFKCFYGDDKKLFKNAINNTEFKDYVSDYELKKINKMKFNKWGRLSKRLLTEICFENVIESESFENIIVALRSTNYNFMEFTSKKFNLSEKVAEKNQENTLEKFNINEYVDELYVSPSVKRSIIQTYKIAMEIKKITGKNPKKIFIEMARGGGEKGKKTEKRKERIKTLYANMKDSNEEFLNNLDNLKLSVDNYDDNRLREKKLFLYFMQLGKSMYTGKNIDLNELLFANTYDIDHIIPQSKLKDDSFDNIVLVEKTINKDKDNRDYLDESIRLRMNKFWNFLREKGFITIEKYNRLRRNTYFSDDELSGFISRQLVTTRQSTLEVKKLFEFIFQNTDVVCSKANLVSDFREKYGIIKVRDLNDAHHAQDAYLNIVVGNVFDTKFTKNYWKFIEDRRKVDNTRETYNFKKIFDYDVSRGENVAWLKDYSINTISKMINKKTANITQMITEGKGQLFDLTILKKSKIDKKLTVIPNTPKLLKSSLKDSCKIAEKYGYFSTLMPAYFVVFKYIDKNKEVFGFDRIFIFDREKINSNEDIEKYLEDKGYNSPKFIRKVNLKQKILLNGYPYRIVGFTDNKLEIKNSKQFYSDGEHLKYIKHLSAFYNNNNNVKNGEYRINFLKKTSENDRNETTDEAKERLNIEFIKLYEYFCERLNSKIYANYYNSKKYDELIEVFDCFKNLNLLDKAKLLLEFLKIFKKDTYGNFKLLEKPELDKNGKQKLDKNGNLSFEGLSMAFGKLHGKKFKQLVEKDIQFVDESVTGLFEKKEGLEKWQDGEQ</sequence>
<evidence type="ECO:0000256" key="14">
    <source>
        <dbReference type="SAM" id="Coils"/>
    </source>
</evidence>
<feature type="coiled-coil region" evidence="14">
    <location>
        <begin position="798"/>
        <end position="825"/>
    </location>
</feature>
<organism evidence="16 17">
    <name type="scientific">Parvimonas parva</name>
    <dbReference type="NCBI Taxonomy" id="2769485"/>
    <lineage>
        <taxon>Bacteria</taxon>
        <taxon>Bacillati</taxon>
        <taxon>Bacillota</taxon>
        <taxon>Tissierellia</taxon>
        <taxon>Tissierellales</taxon>
        <taxon>Peptoniphilaceae</taxon>
        <taxon>Parvimonas</taxon>
    </lineage>
</organism>
<keyword evidence="5 13" id="KW-0255">Endonuclease</keyword>
<dbReference type="InterPro" id="IPR033114">
    <property type="entry name" value="HNH_CAS9"/>
</dbReference>
<keyword evidence="7" id="KW-0460">Magnesium</keyword>
<keyword evidence="17" id="KW-1185">Reference proteome</keyword>
<dbReference type="InterPro" id="IPR032237">
    <property type="entry name" value="Cas9_PI"/>
</dbReference>
<comment type="subunit">
    <text evidence="12 13">Monomer. Binds crRNA and tracrRNA.</text>
</comment>
<feature type="active site" description="For RuvC-like nuclease domain" evidence="13">
    <location>
        <position position="20"/>
    </location>
</feature>